<dbReference type="CDD" id="cd11304">
    <property type="entry name" value="Cadherin_repeat"/>
    <property type="match status" value="6"/>
</dbReference>
<reference evidence="16" key="1">
    <citation type="submission" date="2025-08" db="UniProtKB">
        <authorList>
            <consortium name="Ensembl"/>
        </authorList>
    </citation>
    <scope>IDENTIFICATION</scope>
</reference>
<accession>A0A8C6X5G1</accession>
<dbReference type="FunFam" id="2.60.40.60:FF:000111">
    <property type="entry name" value="Cadherin-related family member 1"/>
    <property type="match status" value="1"/>
</dbReference>
<feature type="domain" description="Cadherin" evidence="15">
    <location>
        <begin position="44"/>
        <end position="136"/>
    </location>
</feature>
<evidence type="ECO:0000256" key="5">
    <source>
        <dbReference type="ARBA" id="ARBA00022837"/>
    </source>
</evidence>
<dbReference type="GO" id="GO:0042622">
    <property type="term" value="C:photoreceptor outer segment membrane"/>
    <property type="evidence" value="ECO:0007669"/>
    <property type="project" value="Ensembl"/>
</dbReference>
<dbReference type="SUPFAM" id="SSF49313">
    <property type="entry name" value="Cadherin-like"/>
    <property type="match status" value="6"/>
</dbReference>
<dbReference type="FunFam" id="2.60.40.60:FF:000122">
    <property type="entry name" value="Cadherin-related family member 1"/>
    <property type="match status" value="1"/>
</dbReference>
<evidence type="ECO:0000259" key="15">
    <source>
        <dbReference type="PROSITE" id="PS50268"/>
    </source>
</evidence>
<dbReference type="GO" id="GO:0005911">
    <property type="term" value="C:cell-cell junction"/>
    <property type="evidence" value="ECO:0007669"/>
    <property type="project" value="TreeGrafter"/>
</dbReference>
<dbReference type="PANTHER" id="PTHR24025">
    <property type="entry name" value="DESMOGLEIN FAMILY MEMBER"/>
    <property type="match status" value="1"/>
</dbReference>
<evidence type="ECO:0000256" key="9">
    <source>
        <dbReference type="ARBA" id="ARBA00023170"/>
    </source>
</evidence>
<keyword evidence="5 12" id="KW-0106">Calcium</keyword>
<feature type="chain" id="PRO_5034109832" description="Photoreceptor cadherin" evidence="14">
    <location>
        <begin position="24"/>
        <end position="853"/>
    </location>
</feature>
<evidence type="ECO:0000313" key="17">
    <source>
        <dbReference type="Proteomes" id="UP000694559"/>
    </source>
</evidence>
<dbReference type="FunFam" id="2.60.40.60:FF:000126">
    <property type="entry name" value="Cadherin-related family member 1"/>
    <property type="match status" value="1"/>
</dbReference>
<dbReference type="Gene3D" id="2.60.40.60">
    <property type="entry name" value="Cadherins"/>
    <property type="match status" value="6"/>
</dbReference>
<keyword evidence="4" id="KW-0677">Repeat</keyword>
<feature type="domain" description="Cadherin" evidence="15">
    <location>
        <begin position="249"/>
        <end position="355"/>
    </location>
</feature>
<organism evidence="16 17">
    <name type="scientific">Naja naja</name>
    <name type="common">Indian cobra</name>
    <dbReference type="NCBI Taxonomy" id="35670"/>
    <lineage>
        <taxon>Eukaryota</taxon>
        <taxon>Metazoa</taxon>
        <taxon>Chordata</taxon>
        <taxon>Craniata</taxon>
        <taxon>Vertebrata</taxon>
        <taxon>Euteleostomi</taxon>
        <taxon>Lepidosauria</taxon>
        <taxon>Squamata</taxon>
        <taxon>Bifurcata</taxon>
        <taxon>Unidentata</taxon>
        <taxon>Episquamata</taxon>
        <taxon>Toxicofera</taxon>
        <taxon>Serpentes</taxon>
        <taxon>Colubroidea</taxon>
        <taxon>Elapidae</taxon>
        <taxon>Elapinae</taxon>
        <taxon>Naja</taxon>
    </lineage>
</organism>
<feature type="transmembrane region" description="Helical" evidence="13">
    <location>
        <begin position="702"/>
        <end position="726"/>
    </location>
</feature>
<evidence type="ECO:0000256" key="8">
    <source>
        <dbReference type="ARBA" id="ARBA00023136"/>
    </source>
</evidence>
<dbReference type="GO" id="GO:0008594">
    <property type="term" value="P:photoreceptor cell morphogenesis"/>
    <property type="evidence" value="ECO:0007669"/>
    <property type="project" value="Ensembl"/>
</dbReference>
<feature type="domain" description="Cadherin" evidence="15">
    <location>
        <begin position="137"/>
        <end position="248"/>
    </location>
</feature>
<dbReference type="FunFam" id="2.60.40.60:FF:000124">
    <property type="entry name" value="Cadherin-related family member 1"/>
    <property type="match status" value="1"/>
</dbReference>
<dbReference type="FunFam" id="2.60.40.60:FF:000113">
    <property type="entry name" value="Cadherin-related family member 1"/>
    <property type="match status" value="1"/>
</dbReference>
<dbReference type="GO" id="GO:0045494">
    <property type="term" value="P:photoreceptor cell maintenance"/>
    <property type="evidence" value="ECO:0007669"/>
    <property type="project" value="Ensembl"/>
</dbReference>
<keyword evidence="7 13" id="KW-1133">Transmembrane helix</keyword>
<dbReference type="InterPro" id="IPR015919">
    <property type="entry name" value="Cadherin-like_sf"/>
</dbReference>
<dbReference type="Pfam" id="PF00028">
    <property type="entry name" value="Cadherin"/>
    <property type="match status" value="4"/>
</dbReference>
<keyword evidence="6" id="KW-0130">Cell adhesion</keyword>
<dbReference type="InterPro" id="IPR050971">
    <property type="entry name" value="Cadherin-domain_protein"/>
</dbReference>
<keyword evidence="8 13" id="KW-0472">Membrane</keyword>
<dbReference type="InterPro" id="IPR020894">
    <property type="entry name" value="Cadherin_CS"/>
</dbReference>
<dbReference type="FunFam" id="2.60.40.60:FF:000177">
    <property type="entry name" value="Cadherin-related family member 1"/>
    <property type="match status" value="1"/>
</dbReference>
<evidence type="ECO:0000256" key="7">
    <source>
        <dbReference type="ARBA" id="ARBA00022989"/>
    </source>
</evidence>
<dbReference type="OrthoDB" id="6510378at2759"/>
<feature type="signal peptide" evidence="14">
    <location>
        <begin position="1"/>
        <end position="23"/>
    </location>
</feature>
<evidence type="ECO:0000256" key="4">
    <source>
        <dbReference type="ARBA" id="ARBA00022737"/>
    </source>
</evidence>
<feature type="domain" description="Cadherin" evidence="15">
    <location>
        <begin position="475"/>
        <end position="578"/>
    </location>
</feature>
<dbReference type="Ensembl" id="ENSNNAT00000009701.1">
    <property type="protein sequence ID" value="ENSNNAP00000009247.1"/>
    <property type="gene ID" value="ENSNNAG00000006169.1"/>
</dbReference>
<dbReference type="PROSITE" id="PS00232">
    <property type="entry name" value="CADHERIN_1"/>
    <property type="match status" value="2"/>
</dbReference>
<dbReference type="PRINTS" id="PR00205">
    <property type="entry name" value="CADHERIN"/>
</dbReference>
<reference evidence="16" key="2">
    <citation type="submission" date="2025-09" db="UniProtKB">
        <authorList>
            <consortium name="Ensembl"/>
        </authorList>
    </citation>
    <scope>IDENTIFICATION</scope>
</reference>
<evidence type="ECO:0000256" key="1">
    <source>
        <dbReference type="ARBA" id="ARBA00004167"/>
    </source>
</evidence>
<evidence type="ECO:0000256" key="2">
    <source>
        <dbReference type="ARBA" id="ARBA00022692"/>
    </source>
</evidence>
<dbReference type="OMA" id="WRNKRSP"/>
<evidence type="ECO:0000256" key="14">
    <source>
        <dbReference type="SAM" id="SignalP"/>
    </source>
</evidence>
<dbReference type="InterPro" id="IPR002126">
    <property type="entry name" value="Cadherin-like_dom"/>
</dbReference>
<feature type="domain" description="Cadherin" evidence="15">
    <location>
        <begin position="570"/>
        <end position="689"/>
    </location>
</feature>
<evidence type="ECO:0000256" key="13">
    <source>
        <dbReference type="SAM" id="Phobius"/>
    </source>
</evidence>
<evidence type="ECO:0000256" key="3">
    <source>
        <dbReference type="ARBA" id="ARBA00022729"/>
    </source>
</evidence>
<dbReference type="GO" id="GO:0007156">
    <property type="term" value="P:homophilic cell adhesion via plasma membrane adhesion molecules"/>
    <property type="evidence" value="ECO:0007669"/>
    <property type="project" value="InterPro"/>
</dbReference>
<evidence type="ECO:0000256" key="10">
    <source>
        <dbReference type="ARBA" id="ARBA00044253"/>
    </source>
</evidence>
<dbReference type="GO" id="GO:0005509">
    <property type="term" value="F:calcium ion binding"/>
    <property type="evidence" value="ECO:0007669"/>
    <property type="project" value="UniProtKB-UniRule"/>
</dbReference>
<gene>
    <name evidence="16" type="primary">CDHR1</name>
</gene>
<keyword evidence="3 14" id="KW-0732">Signal</keyword>
<evidence type="ECO:0000313" key="16">
    <source>
        <dbReference type="Ensembl" id="ENSNNAP00000009247.1"/>
    </source>
</evidence>
<dbReference type="GeneTree" id="ENSGT00940000155509"/>
<keyword evidence="2 13" id="KW-0812">Transmembrane</keyword>
<keyword evidence="9" id="KW-0675">Receptor</keyword>
<dbReference type="PROSITE" id="PS50268">
    <property type="entry name" value="CADHERIN_2"/>
    <property type="match status" value="6"/>
</dbReference>
<dbReference type="PANTHER" id="PTHR24025:SF31">
    <property type="entry name" value="NEURAL-CADHERIN"/>
    <property type="match status" value="1"/>
</dbReference>
<comment type="subcellular location">
    <subcellularLocation>
        <location evidence="1">Membrane</location>
        <topology evidence="1">Single-pass membrane protein</topology>
    </subcellularLocation>
</comment>
<evidence type="ECO:0000256" key="11">
    <source>
        <dbReference type="ARBA" id="ARBA00044335"/>
    </source>
</evidence>
<evidence type="ECO:0000256" key="6">
    <source>
        <dbReference type="ARBA" id="ARBA00022889"/>
    </source>
</evidence>
<feature type="domain" description="Cadherin" evidence="15">
    <location>
        <begin position="361"/>
        <end position="474"/>
    </location>
</feature>
<sequence>MKRERGLPTSLFLNLVHVCLVQANYAPYFFDNGASSSNGNMALFSLSEDTAVGTHVYTLNGTDPEGDPVTYGITFEAGARKYFAVDENYGNVTLIAELDREVQARRISCTGLCVSPTVAEKVRIVITDANDERPEFINTPYIVQVQENTPVGSSIFKIEAVDRDTGSGGSINYFLQNIHTNKFTIDRHSGVLRIKTGINLDYEKARTFFVTAVAKDGGGKLRGNHKVFSATTTITINVEDIQDTPPIFVGTPYYGYVYEDTLVGSEVITVVAIDGDRGKPNDIYYSIVNGNEGSFEINNATGAISVVKSPTKLKKEVYELKVQASEIGSEDNETAHVSTTVIIRVVDLNNHPPTFYGESGPQNQFEVTLYEHPLEGETLRGLKIMVNDSDQGANAKFNLHLVGPGGIFRVVPQTVLNEAQVTIIVENSAAIDYEKFQELTFKLLAVEVNTPEKFSSTADIVIHLLDTNDNIPQFSSDYYIAKIPENSPGGSNVVAVTAIDPDSGLWGELKYSIYGTGADLFLIHPSTGIIYTQPWAILDAEINSKYHFFVKAEDIEGKHSLAEVFITVLDVNDHSPEFSENIQEKTMIIGSPVKVEAIDQDAEEPNNIVDYAIMQTDPADVFDIDQSSGEIKLKSYIRSLDVIHNITKNKDCIWSVIIQAKDRGSPSFSTTAVLKLGIREEMLHMGPMAAFLLQTKDNPMKAVGVLAGLIGVMVMAILFISTAMFWRNKRSPRIMPARRIIKKRPNYQPRTLRMEWLSFKKSSTKAADKFTIKEDAVSLQNENSNNSSQVPSLPPPPTTVWANPPWMLSTVSGSLSPKLVKKQARRKGALFSADAALVSELKQRLEMRNSAIV</sequence>
<dbReference type="Proteomes" id="UP000694559">
    <property type="component" value="Unplaced"/>
</dbReference>
<dbReference type="AlphaFoldDB" id="A0A8C6X5G1"/>
<protein>
    <recommendedName>
        <fullName evidence="10">Photoreceptor cadherin</fullName>
    </recommendedName>
    <alternativeName>
        <fullName evidence="11">Protocadherin-21</fullName>
    </alternativeName>
</protein>
<evidence type="ECO:0000256" key="12">
    <source>
        <dbReference type="PROSITE-ProRule" id="PRU00043"/>
    </source>
</evidence>
<proteinExistence type="predicted"/>
<keyword evidence="17" id="KW-1185">Reference proteome</keyword>
<dbReference type="GO" id="GO:0035845">
    <property type="term" value="P:photoreceptor cell outer segment organization"/>
    <property type="evidence" value="ECO:0007669"/>
    <property type="project" value="Ensembl"/>
</dbReference>
<name>A0A8C6X5G1_NAJNA</name>
<dbReference type="SMART" id="SM00112">
    <property type="entry name" value="CA"/>
    <property type="match status" value="6"/>
</dbReference>